<keyword evidence="2" id="KW-0378">Hydrolase</keyword>
<keyword evidence="1" id="KW-0732">Signal</keyword>
<dbReference type="Proteomes" id="UP000006890">
    <property type="component" value="Chromosome"/>
</dbReference>
<dbReference type="GO" id="GO:0030288">
    <property type="term" value="C:outer membrane-bounded periplasmic space"/>
    <property type="evidence" value="ECO:0007669"/>
    <property type="project" value="TreeGrafter"/>
</dbReference>
<evidence type="ECO:0000256" key="2">
    <source>
        <dbReference type="RuleBase" id="RU362119"/>
    </source>
</evidence>
<gene>
    <name evidence="4" type="ordered locus">Calhy_1955</name>
</gene>
<dbReference type="InterPro" id="IPR036907">
    <property type="entry name" value="5'-Nucleotdase_C_sf"/>
</dbReference>
<dbReference type="Pfam" id="PF02872">
    <property type="entry name" value="5_nucleotid_C"/>
    <property type="match status" value="1"/>
</dbReference>
<dbReference type="eggNOG" id="COG0737">
    <property type="taxonomic scope" value="Bacteria"/>
</dbReference>
<dbReference type="GO" id="GO:0000166">
    <property type="term" value="F:nucleotide binding"/>
    <property type="evidence" value="ECO:0007669"/>
    <property type="project" value="UniProtKB-KW"/>
</dbReference>
<organism evidence="4 5">
    <name type="scientific">Caldicellulosiruptor hydrothermalis (strain DSM 18901 / VKM B-2411 / 108)</name>
    <dbReference type="NCBI Taxonomy" id="632292"/>
    <lineage>
        <taxon>Bacteria</taxon>
        <taxon>Bacillati</taxon>
        <taxon>Bacillota</taxon>
        <taxon>Bacillota incertae sedis</taxon>
        <taxon>Caldicellulosiruptorales</taxon>
        <taxon>Caldicellulosiruptoraceae</taxon>
        <taxon>Caldicellulosiruptor</taxon>
    </lineage>
</organism>
<dbReference type="PANTHER" id="PTHR11575">
    <property type="entry name" value="5'-NUCLEOTIDASE-RELATED"/>
    <property type="match status" value="1"/>
</dbReference>
<dbReference type="SUPFAM" id="SSF55816">
    <property type="entry name" value="5'-nucleotidase (syn. UDP-sugar hydrolase), C-terminal domain"/>
    <property type="match status" value="1"/>
</dbReference>
<dbReference type="OrthoDB" id="9800780at2"/>
<dbReference type="Pfam" id="PF00149">
    <property type="entry name" value="Metallophos"/>
    <property type="match status" value="1"/>
</dbReference>
<dbReference type="STRING" id="632292.Calhy_1955"/>
<evidence type="ECO:0000313" key="4">
    <source>
        <dbReference type="EMBL" id="ADQ07665.1"/>
    </source>
</evidence>
<dbReference type="CDD" id="cd00845">
    <property type="entry name" value="MPP_UshA_N_like"/>
    <property type="match status" value="1"/>
</dbReference>
<proteinExistence type="inferred from homology"/>
<dbReference type="InterPro" id="IPR004843">
    <property type="entry name" value="Calcineurin-like_PHP"/>
</dbReference>
<evidence type="ECO:0000259" key="3">
    <source>
        <dbReference type="SMART" id="SM00854"/>
    </source>
</evidence>
<dbReference type="InterPro" id="IPR019079">
    <property type="entry name" value="Capsule_synth_CapA"/>
</dbReference>
<dbReference type="Gene3D" id="3.90.780.10">
    <property type="entry name" value="5'-Nucleotidase, C-terminal domain"/>
    <property type="match status" value="1"/>
</dbReference>
<evidence type="ECO:0000313" key="5">
    <source>
        <dbReference type="Proteomes" id="UP000006890"/>
    </source>
</evidence>
<dbReference type="PANTHER" id="PTHR11575:SF24">
    <property type="entry name" value="5'-NUCLEOTIDASE"/>
    <property type="match status" value="1"/>
</dbReference>
<keyword evidence="5" id="KW-1185">Reference proteome</keyword>
<dbReference type="EMBL" id="CP002219">
    <property type="protein sequence ID" value="ADQ07665.1"/>
    <property type="molecule type" value="Genomic_DNA"/>
</dbReference>
<name>E4QDX4_CALH1</name>
<protein>
    <submittedName>
        <fullName evidence="4">5'-Nucleotidase domain protein</fullName>
    </submittedName>
</protein>
<dbReference type="PRINTS" id="PR01607">
    <property type="entry name" value="APYRASEFAMLY"/>
</dbReference>
<accession>E4QDX4</accession>
<dbReference type="GO" id="GO:0009166">
    <property type="term" value="P:nucleotide catabolic process"/>
    <property type="evidence" value="ECO:0007669"/>
    <property type="project" value="InterPro"/>
</dbReference>
<dbReference type="SMART" id="SM00854">
    <property type="entry name" value="PGA_cap"/>
    <property type="match status" value="1"/>
</dbReference>
<evidence type="ECO:0000256" key="1">
    <source>
        <dbReference type="ARBA" id="ARBA00022729"/>
    </source>
</evidence>
<dbReference type="InterPro" id="IPR006179">
    <property type="entry name" value="5_nucleotidase/apyrase"/>
</dbReference>
<reference evidence="4 5" key="2">
    <citation type="journal article" date="2011" name="J. Bacteriol.">
        <title>Complete genome sequences for the anaerobic, extremely thermophilic plant biomass-degrading bacteria Caldicellulosiruptor hydrothermalis, Caldicellulosiruptor kristjanssonii, Caldicellulosiruptor kronotskyensis, Caldicellulosiruptor owensenis, and Caldicellulosiruptor lactoaceticus.</title>
        <authorList>
            <person name="Blumer-Schuette S.E."/>
            <person name="Ozdemir I."/>
            <person name="Mistry D."/>
            <person name="Lucas S."/>
            <person name="Lapidus A."/>
            <person name="Cheng J.F."/>
            <person name="Goodwin L.A."/>
            <person name="Pitluck S."/>
            <person name="Land M.L."/>
            <person name="Hauser L.J."/>
            <person name="Woyke T."/>
            <person name="Mikhailova N."/>
            <person name="Pati A."/>
            <person name="Kyrpides N.C."/>
            <person name="Ivanova N."/>
            <person name="Detter J.C."/>
            <person name="Walston-Davenport K."/>
            <person name="Han S."/>
            <person name="Adams M.W."/>
            <person name="Kelly R.M."/>
        </authorList>
    </citation>
    <scope>NUCLEOTIDE SEQUENCE [LARGE SCALE GENOMIC DNA]</scope>
    <source>
        <strain evidence="5">DSM 18901 / VKM B-2411 / 108</strain>
    </source>
</reference>
<dbReference type="Gene3D" id="3.60.21.10">
    <property type="match status" value="1"/>
</dbReference>
<comment type="similarity">
    <text evidence="2">Belongs to the 5'-nucleotidase family.</text>
</comment>
<dbReference type="RefSeq" id="WP_013403815.1">
    <property type="nucleotide sequence ID" value="NC_014652.1"/>
</dbReference>
<dbReference type="KEGG" id="chd:Calhy_1955"/>
<dbReference type="SUPFAM" id="SSF56300">
    <property type="entry name" value="Metallo-dependent phosphatases"/>
    <property type="match status" value="1"/>
</dbReference>
<dbReference type="HOGENOM" id="CLU_005854_7_3_9"/>
<dbReference type="InterPro" id="IPR008334">
    <property type="entry name" value="5'-Nucleotdase_C"/>
</dbReference>
<dbReference type="AlphaFoldDB" id="E4QDX4"/>
<feature type="domain" description="Capsule synthesis protein CapA" evidence="3">
    <location>
        <begin position="84"/>
        <end position="279"/>
    </location>
</feature>
<keyword evidence="2" id="KW-0547">Nucleotide-binding</keyword>
<dbReference type="GO" id="GO:0016787">
    <property type="term" value="F:hydrolase activity"/>
    <property type="evidence" value="ECO:0007669"/>
    <property type="project" value="UniProtKB-KW"/>
</dbReference>
<sequence>MKKKNVCILKLLLILITMLSVILTYIPISSAVSTKIIDIVEITDLHGYLYNTVKMQDGSTLKQQIGAILANEIKKIKNSNPNTIILAAGDMFQGTPVSNILKGKPVIDMMKNIGFDAMTIGNHEYDWGIDAVIDIKRKTLKNSNIPVLGANIYDKNTKKIVDYCQPYIVINKGNIKIGIIGVVDNKEFPNIILPAYIKNVEFKDPVFIVNNLARKLRSEGVKIIIVLAHMGGYMNNNVLTGNIAEFAKNVKGVDIILGGHTHSIVNTKVNGIPVCVANCQGKGYIRIKLKLENGIPKILSQDYVDITPLFNISNPPIDKEVLEIIEKADKQVGQQFSKVIGTAVADITREQRAKPYGDSALGNWAADAIREFAHTDFAFTNNGGLRIDLKKGPITLGDIYQLMPFDNTIVILKMKGSQIKTILEEAVQDNGKGIQVSGLTFKYDMKKPSMNRVYDMKMSNGTPIEMDKVYTVATNNFMATGGDGFKGFTDPSVAKTYTDTYKLLRDVFIEKIQKQKELKPSLERRIFSSDEISSSLHEYLNESMLIMK</sequence>
<reference key="1">
    <citation type="submission" date="2010-09" db="EMBL/GenBank/DDBJ databases">
        <title>Complete sequence of Caldicellulosiruptor hydrothermalis 108.</title>
        <authorList>
            <consortium name="US DOE Joint Genome Institute"/>
            <person name="Lucas S."/>
            <person name="Copeland A."/>
            <person name="Lapidus A."/>
            <person name="Cheng J.-F."/>
            <person name="Bruce D."/>
            <person name="Goodwin L."/>
            <person name="Pitluck S."/>
            <person name="Davenport K."/>
            <person name="Detter J.C."/>
            <person name="Han C."/>
            <person name="Tapia R."/>
            <person name="Land M."/>
            <person name="Hauser L."/>
            <person name="Chang Y.-J."/>
            <person name="Jeffries C."/>
            <person name="Kyrpides N."/>
            <person name="Ivanova N."/>
            <person name="Mikhailova N."/>
            <person name="Blumer-Schuette S.E."/>
            <person name="Kelly R.M."/>
            <person name="Woyke T."/>
        </authorList>
    </citation>
    <scope>NUCLEOTIDE SEQUENCE</scope>
    <source>
        <strain>108</strain>
    </source>
</reference>
<dbReference type="InterPro" id="IPR029052">
    <property type="entry name" value="Metallo-depent_PP-like"/>
</dbReference>